<proteinExistence type="predicted"/>
<gene>
    <name evidence="3" type="ORF">GTQ34_12070</name>
</gene>
<reference evidence="3" key="1">
    <citation type="submission" date="2020-01" db="EMBL/GenBank/DDBJ databases">
        <title>Muricauda ochracea sp. nov., isolated from a tidal flat of Garorim bay in Korea.</title>
        <authorList>
            <person name="Kim D."/>
            <person name="Yoo Y."/>
            <person name="Kim J.-J."/>
        </authorList>
    </citation>
    <scope>NUCLEOTIDE SEQUENCE</scope>
    <source>
        <strain evidence="3">JGD-17</strain>
    </source>
</reference>
<keyword evidence="1" id="KW-1133">Transmembrane helix</keyword>
<feature type="transmembrane region" description="Helical" evidence="1">
    <location>
        <begin position="134"/>
        <end position="154"/>
    </location>
</feature>
<dbReference type="RefSeq" id="WP_166524072.1">
    <property type="nucleotide sequence ID" value="NZ_JAAABI010000004.1"/>
</dbReference>
<comment type="caution">
    <text evidence="3">The sequence shown here is derived from an EMBL/GenBank/DDBJ whole genome shotgun (WGS) entry which is preliminary data.</text>
</comment>
<dbReference type="AlphaFoldDB" id="A0A964TD29"/>
<dbReference type="Proteomes" id="UP000667650">
    <property type="component" value="Unassembled WGS sequence"/>
</dbReference>
<dbReference type="GO" id="GO:0000155">
    <property type="term" value="F:phosphorelay sensor kinase activity"/>
    <property type="evidence" value="ECO:0007669"/>
    <property type="project" value="InterPro"/>
</dbReference>
<dbReference type="PANTHER" id="PTHR34220">
    <property type="entry name" value="SENSOR HISTIDINE KINASE YPDA"/>
    <property type="match status" value="1"/>
</dbReference>
<dbReference type="EMBL" id="JAAABI010000004">
    <property type="protein sequence ID" value="NAY92655.1"/>
    <property type="molecule type" value="Genomic_DNA"/>
</dbReference>
<name>A0A964TD29_9FLAO</name>
<evidence type="ECO:0000313" key="4">
    <source>
        <dbReference type="Proteomes" id="UP000667650"/>
    </source>
</evidence>
<organism evidence="3 4">
    <name type="scientific">Flagellimonas ochracea</name>
    <dbReference type="NCBI Taxonomy" id="2696472"/>
    <lineage>
        <taxon>Bacteria</taxon>
        <taxon>Pseudomonadati</taxon>
        <taxon>Bacteroidota</taxon>
        <taxon>Flavobacteriia</taxon>
        <taxon>Flavobacteriales</taxon>
        <taxon>Flavobacteriaceae</taxon>
        <taxon>Flagellimonas</taxon>
    </lineage>
</organism>
<feature type="transmembrane region" description="Helical" evidence="1">
    <location>
        <begin position="101"/>
        <end position="122"/>
    </location>
</feature>
<dbReference type="GO" id="GO:0016020">
    <property type="term" value="C:membrane"/>
    <property type="evidence" value="ECO:0007669"/>
    <property type="project" value="InterPro"/>
</dbReference>
<dbReference type="InterPro" id="IPR036890">
    <property type="entry name" value="HATPase_C_sf"/>
</dbReference>
<dbReference type="Gene3D" id="3.30.565.10">
    <property type="entry name" value="Histidine kinase-like ATPase, C-terminal domain"/>
    <property type="match status" value="1"/>
</dbReference>
<dbReference type="InterPro" id="IPR010559">
    <property type="entry name" value="Sig_transdc_His_kin_internal"/>
</dbReference>
<keyword evidence="1" id="KW-0472">Membrane</keyword>
<dbReference type="InterPro" id="IPR050640">
    <property type="entry name" value="Bact_2-comp_sensor_kinase"/>
</dbReference>
<evidence type="ECO:0000313" key="3">
    <source>
        <dbReference type="EMBL" id="NAY92655.1"/>
    </source>
</evidence>
<keyword evidence="1" id="KW-0812">Transmembrane</keyword>
<sequence length="373" mass="43614">MRNFPIGNKFALTQGLEVLFHILFWTSGIILMYWYFGSKMELMYNVSGDVQTYVYTAEEALYFLLTGTLIKIPFFYYNALKLLPFSIVKRGYQKYLIQITFLLLCGVLIELSIAHFFIYSGISSFRFLLLNPFIGANLFSWLFYFGVSVSYGLLKRWQKNEQQRQLLKQEKLQTELNFLKFQINPHFLFNTLNNLFSIAQKHKISELEQGISGLATMMRYMIYESNVEQVRLETEVKYLQDFIEIQQLQFDEDDELIINFKIQGDMTGKFIAPMLFIPFVENAFKHGIDISKHSIIQIMLIIEDGNMKFSVRNTVHNTCSSLKIKTKGIGLANVKRRLELLYPERYTLMISEEKDTFESILTIPLTELVVGLD</sequence>
<feature type="transmembrane region" description="Helical" evidence="1">
    <location>
        <begin position="12"/>
        <end position="36"/>
    </location>
</feature>
<keyword evidence="4" id="KW-1185">Reference proteome</keyword>
<dbReference type="Pfam" id="PF06580">
    <property type="entry name" value="His_kinase"/>
    <property type="match status" value="1"/>
</dbReference>
<dbReference type="SUPFAM" id="SSF55874">
    <property type="entry name" value="ATPase domain of HSP90 chaperone/DNA topoisomerase II/histidine kinase"/>
    <property type="match status" value="1"/>
</dbReference>
<feature type="domain" description="Signal transduction histidine kinase internal region" evidence="2">
    <location>
        <begin position="175"/>
        <end position="252"/>
    </location>
</feature>
<protein>
    <recommendedName>
        <fullName evidence="2">Signal transduction histidine kinase internal region domain-containing protein</fullName>
    </recommendedName>
</protein>
<accession>A0A964TD29</accession>
<evidence type="ECO:0000256" key="1">
    <source>
        <dbReference type="SAM" id="Phobius"/>
    </source>
</evidence>
<feature type="transmembrane region" description="Helical" evidence="1">
    <location>
        <begin position="60"/>
        <end position="80"/>
    </location>
</feature>
<evidence type="ECO:0000259" key="2">
    <source>
        <dbReference type="Pfam" id="PF06580"/>
    </source>
</evidence>
<dbReference type="PANTHER" id="PTHR34220:SF7">
    <property type="entry name" value="SENSOR HISTIDINE KINASE YPDA"/>
    <property type="match status" value="1"/>
</dbReference>